<keyword evidence="2" id="KW-1185">Reference proteome</keyword>
<protein>
    <submittedName>
        <fullName evidence="1">Uncharacterized protein</fullName>
    </submittedName>
</protein>
<sequence length="604" mass="67208">MATDPSDPTNSSSHIIHVQSENSGFNAGITLTETNYDVWSQLIEIHIAGREKLDYILGDSPQPEAKDPLYSKWYAENQKVKGWLLTSMSSEIMKRYLRIRTSREIWSALAKAFYDGSDETQIFALNQRAFSIRQSGRPLPIFYGELVEIFQELDHRDKVKMKDPDDIIMYKNSVEKLRIHIFLNGLDVEFEQVRGEILRMDPSLDLEHTYAYVRREANRQALLVGNLPAPDSVAMIARRSATPARQTTAAASNTPTSRSFDIGNKNSGSSRPPRSCTHCGGTGHTKSRCFDLIGYPEWWDPAKAPTKRNSKSPSTASTAAVLAELTSPDAAALHTSSGSPGKFFDSSTPNGTCTWIIDSGSTDHMSFDTDSLSTLKPSQTPVISTANGTPAPVIGEATTPARQGENTIDLQSLSHRTDTISHTTAPEPAEVIETRTEPEPAHEPEPAEPAAEHMNINGPNVLELPPCDPYNVAEPAVSQQQLSLLDDPTSHHETSSVIEPQLHTPCQWDLRMLYFLCDGYLPELKKLKVGRCPELQYLPILPSPTSNMAAHDGDPDAAQPIEIQGESKWCDNIKWALEEERDTRRPINFKKVLSPRWFYNHYSK</sequence>
<dbReference type="EMBL" id="CM056817">
    <property type="protein sequence ID" value="KAJ8619741.1"/>
    <property type="molecule type" value="Genomic_DNA"/>
</dbReference>
<evidence type="ECO:0000313" key="1">
    <source>
        <dbReference type="EMBL" id="KAJ8619741.1"/>
    </source>
</evidence>
<evidence type="ECO:0000313" key="2">
    <source>
        <dbReference type="Proteomes" id="UP001234297"/>
    </source>
</evidence>
<name>A0ACC2KF82_PERAE</name>
<gene>
    <name evidence="1" type="ORF">MRB53_028270</name>
</gene>
<dbReference type="Proteomes" id="UP001234297">
    <property type="component" value="Chromosome 9"/>
</dbReference>
<comment type="caution">
    <text evidence="1">The sequence shown here is derived from an EMBL/GenBank/DDBJ whole genome shotgun (WGS) entry which is preliminary data.</text>
</comment>
<organism evidence="1 2">
    <name type="scientific">Persea americana</name>
    <name type="common">Avocado</name>
    <dbReference type="NCBI Taxonomy" id="3435"/>
    <lineage>
        <taxon>Eukaryota</taxon>
        <taxon>Viridiplantae</taxon>
        <taxon>Streptophyta</taxon>
        <taxon>Embryophyta</taxon>
        <taxon>Tracheophyta</taxon>
        <taxon>Spermatophyta</taxon>
        <taxon>Magnoliopsida</taxon>
        <taxon>Magnoliidae</taxon>
        <taxon>Laurales</taxon>
        <taxon>Lauraceae</taxon>
        <taxon>Persea</taxon>
    </lineage>
</organism>
<reference evidence="1 2" key="1">
    <citation type="journal article" date="2022" name="Hortic Res">
        <title>A haplotype resolved chromosomal level avocado genome allows analysis of novel avocado genes.</title>
        <authorList>
            <person name="Nath O."/>
            <person name="Fletcher S.J."/>
            <person name="Hayward A."/>
            <person name="Shaw L.M."/>
            <person name="Masouleh A.K."/>
            <person name="Furtado A."/>
            <person name="Henry R.J."/>
            <person name="Mitter N."/>
        </authorList>
    </citation>
    <scope>NUCLEOTIDE SEQUENCE [LARGE SCALE GENOMIC DNA]</scope>
    <source>
        <strain evidence="2">cv. Hass</strain>
    </source>
</reference>
<accession>A0ACC2KF82</accession>
<proteinExistence type="predicted"/>